<name>A0AAD9C6K7_DISEL</name>
<evidence type="ECO:0000256" key="1">
    <source>
        <dbReference type="SAM" id="MobiDB-lite"/>
    </source>
</evidence>
<keyword evidence="2" id="KW-1133">Transmembrane helix</keyword>
<dbReference type="EMBL" id="JASDAP010000009">
    <property type="protein sequence ID" value="KAK1896860.1"/>
    <property type="molecule type" value="Genomic_DNA"/>
</dbReference>
<evidence type="ECO:0000256" key="2">
    <source>
        <dbReference type="SAM" id="Phobius"/>
    </source>
</evidence>
<feature type="transmembrane region" description="Helical" evidence="2">
    <location>
        <begin position="236"/>
        <end position="256"/>
    </location>
</feature>
<reference evidence="3" key="1">
    <citation type="submission" date="2023-04" db="EMBL/GenBank/DDBJ databases">
        <title>Chromosome-level genome of Chaenocephalus aceratus.</title>
        <authorList>
            <person name="Park H."/>
        </authorList>
    </citation>
    <scope>NUCLEOTIDE SEQUENCE</scope>
    <source>
        <strain evidence="3">DE</strain>
        <tissue evidence="3">Muscle</tissue>
    </source>
</reference>
<keyword evidence="3" id="KW-0808">Transferase</keyword>
<feature type="region of interest" description="Disordered" evidence="1">
    <location>
        <begin position="1"/>
        <end position="24"/>
    </location>
</feature>
<sequence length="268" mass="28254">MLKAVVRPETAASPPRPPSPPVLTALADDSSTDSDLWLVVPDNHSSLPVVAPGASCPSVATPLQVRPIQEMPYPAGCFLPGLSASPTDQPSTSHQALRRTVRPTAGHHSNVHHLPRSTGPQDNAACPDPMSLVCYGSPNIRSVDQLYAADTEEGYLYSGTGTPPFCNSTSPPLPSGCVVCVYQFIHAVCGDLLKNETLVMEGSGEPIKLIKSVCPTLLGNATNADMSGNNAGAPQWLLPVGIIFLILAIAIIAVVCGRKYWTKRRSSV</sequence>
<proteinExistence type="predicted"/>
<dbReference type="GO" id="GO:0016779">
    <property type="term" value="F:nucleotidyltransferase activity"/>
    <property type="evidence" value="ECO:0007669"/>
    <property type="project" value="UniProtKB-KW"/>
</dbReference>
<keyword evidence="4" id="KW-1185">Reference proteome</keyword>
<feature type="region of interest" description="Disordered" evidence="1">
    <location>
        <begin position="103"/>
        <end position="122"/>
    </location>
</feature>
<keyword evidence="3" id="KW-0548">Nucleotidyltransferase</keyword>
<keyword evidence="2" id="KW-0812">Transmembrane</keyword>
<dbReference type="AlphaFoldDB" id="A0AAD9C6K7"/>
<comment type="caution">
    <text evidence="3">The sequence shown here is derived from an EMBL/GenBank/DDBJ whole genome shotgun (WGS) entry which is preliminary data.</text>
</comment>
<evidence type="ECO:0000313" key="3">
    <source>
        <dbReference type="EMBL" id="KAK1896860.1"/>
    </source>
</evidence>
<protein>
    <submittedName>
        <fullName evidence="3">3-deoxy-manno-octulosonate cytidylyltransferase</fullName>
    </submittedName>
</protein>
<organism evidence="3 4">
    <name type="scientific">Dissostichus eleginoides</name>
    <name type="common">Patagonian toothfish</name>
    <name type="synonym">Dissostichus amissus</name>
    <dbReference type="NCBI Taxonomy" id="100907"/>
    <lineage>
        <taxon>Eukaryota</taxon>
        <taxon>Metazoa</taxon>
        <taxon>Chordata</taxon>
        <taxon>Craniata</taxon>
        <taxon>Vertebrata</taxon>
        <taxon>Euteleostomi</taxon>
        <taxon>Actinopterygii</taxon>
        <taxon>Neopterygii</taxon>
        <taxon>Teleostei</taxon>
        <taxon>Neoteleostei</taxon>
        <taxon>Acanthomorphata</taxon>
        <taxon>Eupercaria</taxon>
        <taxon>Perciformes</taxon>
        <taxon>Notothenioidei</taxon>
        <taxon>Nototheniidae</taxon>
        <taxon>Dissostichus</taxon>
    </lineage>
</organism>
<gene>
    <name evidence="3" type="ORF">KUDE01_016401</name>
</gene>
<accession>A0AAD9C6K7</accession>
<dbReference type="Proteomes" id="UP001228049">
    <property type="component" value="Unassembled WGS sequence"/>
</dbReference>
<keyword evidence="2" id="KW-0472">Membrane</keyword>
<evidence type="ECO:0000313" key="4">
    <source>
        <dbReference type="Proteomes" id="UP001228049"/>
    </source>
</evidence>